<dbReference type="PATRIC" id="fig|471514.4.peg.2863"/>
<dbReference type="Pfam" id="PF00310">
    <property type="entry name" value="GATase_2"/>
    <property type="match status" value="1"/>
</dbReference>
<dbReference type="Proteomes" id="UP000050482">
    <property type="component" value="Unassembled WGS sequence"/>
</dbReference>
<dbReference type="SUPFAM" id="SSF51395">
    <property type="entry name" value="FMN-linked oxidoreductases"/>
    <property type="match status" value="1"/>
</dbReference>
<keyword evidence="8" id="KW-0315">Glutamine amidotransferase</keyword>
<evidence type="ECO:0000256" key="8">
    <source>
        <dbReference type="ARBA" id="ARBA00022962"/>
    </source>
</evidence>
<organism evidence="16 17">
    <name type="scientific">Alicyclobacillus ferrooxydans</name>
    <dbReference type="NCBI Taxonomy" id="471514"/>
    <lineage>
        <taxon>Bacteria</taxon>
        <taxon>Bacillati</taxon>
        <taxon>Bacillota</taxon>
        <taxon>Bacilli</taxon>
        <taxon>Bacillales</taxon>
        <taxon>Alicyclobacillaceae</taxon>
        <taxon>Alicyclobacillus</taxon>
    </lineage>
</organism>
<evidence type="ECO:0000256" key="6">
    <source>
        <dbReference type="ARBA" id="ARBA00022643"/>
    </source>
</evidence>
<evidence type="ECO:0000256" key="7">
    <source>
        <dbReference type="ARBA" id="ARBA00022723"/>
    </source>
</evidence>
<dbReference type="EMBL" id="LJCO01000011">
    <property type="protein sequence ID" value="KPV45395.1"/>
    <property type="molecule type" value="Genomic_DNA"/>
</dbReference>
<sequence>MLMDREQDACGIFSCVHRQGIASHKPIRMGVDALKAMKHRAGYVAEEGDGCGLMLDIPRGLWADWLNEAGIDASVVRNDTFAVVHVLHDSRQSEFTAQTLARRLEEASANVLLVRQGETFNGALGPSASREKPVFYQAAFEAGSKNLMQVKRFLEQTPGVHVASCSTDIVVYKVVGDGDTLIAYYGDLQNPRFESCFVMAHTRYSTNTQTTFSRVQPFATLGHNGEINTIARFYSEAGMAGMTLNPDSSDSQMVSEVVESLTEERGWTLFETAEMLFPPIVNEIKQMQSDLADLYMFYRAMWGPFSQGPAAVMMRAGKEAVFAVDALGLRPMWLIKTPEFYCFSSEQGIVPPNTWAADPQPLAPGEKIGIQMAEGGVRLLSYPQLQREVLSRAKKRYSLTGERRTIHFAGSYEERDVASPYWNQKRSAMVRAAAFGWREDDVKQLEAEVNTGAEPIRSIGYDGPMAALDTGLTLLSDYLQETVAVVTNPAIDREREIEHFSTRMIVGKRPSMDGVYHDAPRLELQSPLLFDWLPESLDVPREAIQTLANRYGTMTYEEALAGLHTTPNGTAEILIHRQKGESTEAALSRLRRIAVEAVQAGAHAIVLDDRLQFSRGMHLDPFLALAAVHKALQRSPGKDCGAEHLRRRTSIIVRSAGIRNLHDIMVAVGLGAEGVVPYLMWELAAEKAGVTGVENMYAALCKGIEKVISTIGIHELRGYERLFSAIGLSKEVADVLGVPCFYGSERSGCTLEILDQNAIRRQELYDEADERAAMKLRVFQIYPRIWKAAGAVAEGGISYHEYYERLASFEQDNPVNLKHLLGIKLPEKSDVQPENVDTTIDGHSYPILISSMSFGSQGETAYRAYAEAAYRMNIVAMNGEGGEIKDILNTYPKNRGRQVASGRFGVNAELCNGAYVLEIKIGQGAKPGEGGHLPGSKVTELVANARNAAPGIDLISPSNNHDIYSIEDLAQVIYELRAVNPTARIAVKVPVVPNIGTIAIGIVKAGADIVELSGFDGGTGAARAHALRRVGLPVEIGIHKVHTALSEAGIRHLAEIWADGGMKSGVDAMKAILLGANRVGFGTMAMVALGCTICRACHKDTCHVGIATQMTTMEEAAEKGVAKFTPREFDTAVENLQRFFTAVGEHIRELTALLGAVRTQDLVGRRDLLEQLSGHDRIDLSSIVHFDEQYSGSGTHVEYRESAFASGIIVEAEVSSLSRAVGENSIAGPSSLTPWKTARGSRFTAPMAPLKAGKPGDIPSIRPVERVVGTWQSGELARSGAKADAREVLEHPDVAGAGFAAYHLQGQYTVAHGGAQDGTAKCSIGGRVVVLKTRGANGNWVGGSVGKGLAYGAQHGLIIVQGNADARAGIRLSGADLVIGGQVKAPLDDTLGWVGARSNLKGFAFEYMTAGRAVVLGDPGPWMCSGMTGGSVYVRYAPSLGLTEQALRKRIAKGAKVRLSILDAQGELDVTDLLWAYHRELRQSGQNDAAQEIVPLLKNPSEHFRMIRPSSGQTDQDIATE</sequence>
<evidence type="ECO:0000256" key="1">
    <source>
        <dbReference type="ARBA" id="ARBA00001917"/>
    </source>
</evidence>
<keyword evidence="17" id="KW-1185">Reference proteome</keyword>
<dbReference type="GO" id="GO:0006537">
    <property type="term" value="P:glutamate biosynthetic process"/>
    <property type="evidence" value="ECO:0007669"/>
    <property type="project" value="UniProtKB-KW"/>
</dbReference>
<dbReference type="InterPro" id="IPR036485">
    <property type="entry name" value="Glu_synth_asu_C_sf"/>
</dbReference>
<evidence type="ECO:0000256" key="13">
    <source>
        <dbReference type="ARBA" id="ARBA00023291"/>
    </source>
</evidence>
<comment type="cofactor">
    <cofactor evidence="1">
        <name>FMN</name>
        <dbReference type="ChEBI" id="CHEBI:58210"/>
    </cofactor>
</comment>
<reference evidence="16 17" key="1">
    <citation type="submission" date="2015-09" db="EMBL/GenBank/DDBJ databases">
        <title>Draft genome sequence of Alicyclobacillus ferrooxydans DSM 22381.</title>
        <authorList>
            <person name="Hemp J."/>
        </authorList>
    </citation>
    <scope>NUCLEOTIDE SEQUENCE [LARGE SCALE GENOMIC DNA]</scope>
    <source>
        <strain evidence="16 17">TC-34</strain>
    </source>
</reference>
<dbReference type="CDD" id="cd02808">
    <property type="entry name" value="GltS_FMN"/>
    <property type="match status" value="1"/>
</dbReference>
<dbReference type="InterPro" id="IPR006982">
    <property type="entry name" value="Glu_synth_centr_N"/>
</dbReference>
<evidence type="ECO:0000256" key="5">
    <source>
        <dbReference type="ARBA" id="ARBA00022630"/>
    </source>
</evidence>
<evidence type="ECO:0000256" key="11">
    <source>
        <dbReference type="ARBA" id="ARBA00023014"/>
    </source>
</evidence>
<dbReference type="Gene3D" id="3.20.20.70">
    <property type="entry name" value="Aldolase class I"/>
    <property type="match status" value="2"/>
</dbReference>
<dbReference type="InterPro" id="IPR002489">
    <property type="entry name" value="Glu_synth_asu_C"/>
</dbReference>
<dbReference type="InterPro" id="IPR002932">
    <property type="entry name" value="Glu_synthdom"/>
</dbReference>
<dbReference type="Pfam" id="PF01645">
    <property type="entry name" value="Glu_synthase"/>
    <property type="match status" value="1"/>
</dbReference>
<dbReference type="InterPro" id="IPR050711">
    <property type="entry name" value="ET-N_metabolism_enzyme"/>
</dbReference>
<accession>A0A0P9CI88</accession>
<dbReference type="InterPro" id="IPR029055">
    <property type="entry name" value="Ntn_hydrolases_N"/>
</dbReference>
<evidence type="ECO:0000256" key="10">
    <source>
        <dbReference type="ARBA" id="ARBA00023004"/>
    </source>
</evidence>
<evidence type="ECO:0000313" key="16">
    <source>
        <dbReference type="EMBL" id="KPV45395.1"/>
    </source>
</evidence>
<keyword evidence="11" id="KW-0411">Iron-sulfur</keyword>
<keyword evidence="13" id="KW-0003">3Fe-4S</keyword>
<evidence type="ECO:0000256" key="3">
    <source>
        <dbReference type="ARBA" id="ARBA00009716"/>
    </source>
</evidence>
<keyword evidence="6" id="KW-0288">FMN</keyword>
<dbReference type="SUPFAM" id="SSF56235">
    <property type="entry name" value="N-terminal nucleophile aminohydrolases (Ntn hydrolases)"/>
    <property type="match status" value="1"/>
</dbReference>
<dbReference type="GO" id="GO:0019676">
    <property type="term" value="P:ammonia assimilation cycle"/>
    <property type="evidence" value="ECO:0007669"/>
    <property type="project" value="TreeGrafter"/>
</dbReference>
<proteinExistence type="inferred from homology"/>
<dbReference type="GO" id="GO:0015930">
    <property type="term" value="F:glutamate synthase activity"/>
    <property type="evidence" value="ECO:0007669"/>
    <property type="project" value="InterPro"/>
</dbReference>
<evidence type="ECO:0000256" key="2">
    <source>
        <dbReference type="ARBA" id="ARBA00001927"/>
    </source>
</evidence>
<dbReference type="PANTHER" id="PTHR11938:SF133">
    <property type="entry name" value="GLUTAMATE SYNTHASE (NADH)"/>
    <property type="match status" value="1"/>
</dbReference>
<name>A0A0P9CI88_9BACL</name>
<dbReference type="CDD" id="cd00504">
    <property type="entry name" value="GXGXG"/>
    <property type="match status" value="1"/>
</dbReference>
<gene>
    <name evidence="16" type="ORF">AN477_02665</name>
</gene>
<evidence type="ECO:0000256" key="12">
    <source>
        <dbReference type="ARBA" id="ARBA00023164"/>
    </source>
</evidence>
<dbReference type="GO" id="GO:0051538">
    <property type="term" value="F:3 iron, 4 sulfur cluster binding"/>
    <property type="evidence" value="ECO:0007669"/>
    <property type="project" value="UniProtKB-KW"/>
</dbReference>
<evidence type="ECO:0000256" key="4">
    <source>
        <dbReference type="ARBA" id="ARBA00022605"/>
    </source>
</evidence>
<dbReference type="RefSeq" id="WP_054967734.1">
    <property type="nucleotide sequence ID" value="NZ_LJCO01000011.1"/>
</dbReference>
<dbReference type="Pfam" id="PF04898">
    <property type="entry name" value="Glu_syn_central"/>
    <property type="match status" value="1"/>
</dbReference>
<comment type="caution">
    <text evidence="16">The sequence shown here is derived from an EMBL/GenBank/DDBJ whole genome shotgun (WGS) entry which is preliminary data.</text>
</comment>
<evidence type="ECO:0000256" key="9">
    <source>
        <dbReference type="ARBA" id="ARBA00023002"/>
    </source>
</evidence>
<keyword evidence="4" id="KW-0028">Amino-acid biosynthesis</keyword>
<dbReference type="PROSITE" id="PS51278">
    <property type="entry name" value="GATASE_TYPE_2"/>
    <property type="match status" value="1"/>
</dbReference>
<evidence type="ECO:0000256" key="14">
    <source>
        <dbReference type="ARBA" id="ARBA00029440"/>
    </source>
</evidence>
<comment type="similarity">
    <text evidence="3">Belongs to the glutamate synthase family.</text>
</comment>
<dbReference type="GO" id="GO:0046872">
    <property type="term" value="F:metal ion binding"/>
    <property type="evidence" value="ECO:0007669"/>
    <property type="project" value="UniProtKB-KW"/>
</dbReference>
<dbReference type="InterPro" id="IPR017932">
    <property type="entry name" value="GATase_2_dom"/>
</dbReference>
<comment type="cofactor">
    <cofactor evidence="2">
        <name>[3Fe-4S] cluster</name>
        <dbReference type="ChEBI" id="CHEBI:21137"/>
    </cofactor>
</comment>
<keyword evidence="10" id="KW-0408">Iron</keyword>
<keyword evidence="7" id="KW-0479">Metal-binding</keyword>
<comment type="pathway">
    <text evidence="14">Amino-acid biosynthesis.</text>
</comment>
<dbReference type="SUPFAM" id="SSF69336">
    <property type="entry name" value="Alpha subunit of glutamate synthase, C-terminal domain"/>
    <property type="match status" value="1"/>
</dbReference>
<dbReference type="PANTHER" id="PTHR11938">
    <property type="entry name" value="FAD NADPH DEHYDROGENASE/OXIDOREDUCTASE"/>
    <property type="match status" value="1"/>
</dbReference>
<keyword evidence="12" id="KW-0314">Glutamate biosynthesis</keyword>
<keyword evidence="9" id="KW-0560">Oxidoreductase</keyword>
<protein>
    <submittedName>
        <fullName evidence="16">Glutamate synthase</fullName>
    </submittedName>
</protein>
<keyword evidence="5" id="KW-0285">Flavoprotein</keyword>
<evidence type="ECO:0000313" key="17">
    <source>
        <dbReference type="Proteomes" id="UP000050482"/>
    </source>
</evidence>
<dbReference type="STRING" id="471514.AN477_02665"/>
<dbReference type="Gene3D" id="2.160.20.60">
    <property type="entry name" value="Glutamate synthase, alpha subunit, C-terminal domain"/>
    <property type="match status" value="1"/>
</dbReference>
<evidence type="ECO:0000259" key="15">
    <source>
        <dbReference type="PROSITE" id="PS51278"/>
    </source>
</evidence>
<dbReference type="Gene3D" id="3.60.20.10">
    <property type="entry name" value="Glutamine Phosphoribosylpyrophosphate, subunit 1, domain 1"/>
    <property type="match status" value="1"/>
</dbReference>
<dbReference type="InterPro" id="IPR013785">
    <property type="entry name" value="Aldolase_TIM"/>
</dbReference>
<dbReference type="OrthoDB" id="9758182at2"/>
<feature type="domain" description="Glutamine amidotransferase type-2" evidence="15">
    <location>
        <begin position="10"/>
        <end position="373"/>
    </location>
</feature>
<dbReference type="Pfam" id="PF01493">
    <property type="entry name" value="GXGXG"/>
    <property type="match status" value="1"/>
</dbReference>